<dbReference type="InterPro" id="IPR045637">
    <property type="entry name" value="DUF6410"/>
</dbReference>
<feature type="region of interest" description="Disordered" evidence="1">
    <location>
        <begin position="1"/>
        <end position="20"/>
    </location>
</feature>
<evidence type="ECO:0000256" key="2">
    <source>
        <dbReference type="SAM" id="Phobius"/>
    </source>
</evidence>
<protein>
    <submittedName>
        <fullName evidence="3">Uncharacterized protein</fullName>
    </submittedName>
</protein>
<feature type="transmembrane region" description="Helical" evidence="2">
    <location>
        <begin position="217"/>
        <end position="235"/>
    </location>
</feature>
<organism evidence="3 4">
    <name type="scientific">Amycolatopsis arida</name>
    <dbReference type="NCBI Taxonomy" id="587909"/>
    <lineage>
        <taxon>Bacteria</taxon>
        <taxon>Bacillati</taxon>
        <taxon>Actinomycetota</taxon>
        <taxon>Actinomycetes</taxon>
        <taxon>Pseudonocardiales</taxon>
        <taxon>Pseudonocardiaceae</taxon>
        <taxon>Amycolatopsis</taxon>
    </lineage>
</organism>
<dbReference type="AlphaFoldDB" id="A0A1I6A7T1"/>
<sequence>MVQANPIGNPERAADRGDPVIGRHAGPVGRVFRVITGLVGFLPVFIILRGLSTTEVVVGLVWFVVVAAVVVAALALMRPWLAGRESGGLTGFVGSAILLLPMAAYPMGLLPEAPTIGLRLYTDFSVTLSGLIGYGGLEMAALPSLVLGHRPVLYSQYNMVDLVERRTLTSGRSPLAVLAGVLGVLGFAWFWTMQFWFTTVPEFVTGSPDARVPEVPAAVAPFAAAAIVLAGLLLLLIDRRAAAGRRWWWPLGAVVVVFGIGAPVGAMPDALYAVIILAGAVIGVRRLLARRRPAA</sequence>
<feature type="transmembrane region" description="Helical" evidence="2">
    <location>
        <begin position="247"/>
        <end position="264"/>
    </location>
</feature>
<evidence type="ECO:0000313" key="3">
    <source>
        <dbReference type="EMBL" id="SFQ64749.1"/>
    </source>
</evidence>
<dbReference type="Pfam" id="PF19948">
    <property type="entry name" value="DUF6410"/>
    <property type="match status" value="1"/>
</dbReference>
<keyword evidence="4" id="KW-1185">Reference proteome</keyword>
<proteinExistence type="predicted"/>
<reference evidence="4" key="1">
    <citation type="submission" date="2016-10" db="EMBL/GenBank/DDBJ databases">
        <authorList>
            <person name="Varghese N."/>
            <person name="Submissions S."/>
        </authorList>
    </citation>
    <scope>NUCLEOTIDE SEQUENCE [LARGE SCALE GENOMIC DNA]</scope>
    <source>
        <strain evidence="4">CGMCC 4.5579</strain>
    </source>
</reference>
<feature type="transmembrane region" description="Helical" evidence="2">
    <location>
        <begin position="89"/>
        <end position="108"/>
    </location>
</feature>
<dbReference type="STRING" id="587909.SAMN05421810_111156"/>
<keyword evidence="2" id="KW-1133">Transmembrane helix</keyword>
<feature type="transmembrane region" description="Helical" evidence="2">
    <location>
        <begin position="128"/>
        <end position="147"/>
    </location>
</feature>
<feature type="transmembrane region" description="Helical" evidence="2">
    <location>
        <begin position="31"/>
        <end position="51"/>
    </location>
</feature>
<evidence type="ECO:0000256" key="1">
    <source>
        <dbReference type="SAM" id="MobiDB-lite"/>
    </source>
</evidence>
<gene>
    <name evidence="3" type="ORF">SAMN05421810_111156</name>
</gene>
<keyword evidence="2" id="KW-0472">Membrane</keyword>
<feature type="transmembrane region" description="Helical" evidence="2">
    <location>
        <begin position="270"/>
        <end position="288"/>
    </location>
</feature>
<accession>A0A1I6A7T1</accession>
<name>A0A1I6A7T1_9PSEU</name>
<feature type="transmembrane region" description="Helical" evidence="2">
    <location>
        <begin position="175"/>
        <end position="197"/>
    </location>
</feature>
<dbReference type="RefSeq" id="WP_166677845.1">
    <property type="nucleotide sequence ID" value="NZ_FOWW01000011.1"/>
</dbReference>
<dbReference type="EMBL" id="FOWW01000011">
    <property type="protein sequence ID" value="SFQ64749.1"/>
    <property type="molecule type" value="Genomic_DNA"/>
</dbReference>
<dbReference type="Proteomes" id="UP000198727">
    <property type="component" value="Unassembled WGS sequence"/>
</dbReference>
<feature type="transmembrane region" description="Helical" evidence="2">
    <location>
        <begin position="57"/>
        <end position="77"/>
    </location>
</feature>
<keyword evidence="2" id="KW-0812">Transmembrane</keyword>
<evidence type="ECO:0000313" key="4">
    <source>
        <dbReference type="Proteomes" id="UP000198727"/>
    </source>
</evidence>